<proteinExistence type="predicted"/>
<evidence type="ECO:0000313" key="2">
    <source>
        <dbReference type="Proteomes" id="UP001642540"/>
    </source>
</evidence>
<organism evidence="1 2">
    <name type="scientific">Orchesella dallaii</name>
    <dbReference type="NCBI Taxonomy" id="48710"/>
    <lineage>
        <taxon>Eukaryota</taxon>
        <taxon>Metazoa</taxon>
        <taxon>Ecdysozoa</taxon>
        <taxon>Arthropoda</taxon>
        <taxon>Hexapoda</taxon>
        <taxon>Collembola</taxon>
        <taxon>Entomobryomorpha</taxon>
        <taxon>Entomobryoidea</taxon>
        <taxon>Orchesellidae</taxon>
        <taxon>Orchesellinae</taxon>
        <taxon>Orchesella</taxon>
    </lineage>
</organism>
<evidence type="ECO:0000313" key="1">
    <source>
        <dbReference type="EMBL" id="CAL8137781.1"/>
    </source>
</evidence>
<gene>
    <name evidence="1" type="ORF">ODALV1_LOCUS27080</name>
</gene>
<keyword evidence="2" id="KW-1185">Reference proteome</keyword>
<sequence length="200" mass="23038">MRLSSRMEANLCLFCTTPCGPSTFTFVDGQLIRIKNDKPGGREGRRGGDPTHDDYDDCNFLNEESSSLLSEQLKVIFILKKILGIKEEKLLSFLGKLDGHLLPEFWFQVCTSCREAVRNCFEIFKKISFLQKRFATISAELIGNIKKTSEKHEKINVSNKNYEELLALSIWKEIRETVPSVGGCLFKIRIYKLIYLLFHF</sequence>
<accession>A0ABP1RWN9</accession>
<dbReference type="Proteomes" id="UP001642540">
    <property type="component" value="Unassembled WGS sequence"/>
</dbReference>
<protein>
    <submittedName>
        <fullName evidence="1">Uncharacterized protein</fullName>
    </submittedName>
</protein>
<name>A0ABP1RWN9_9HEXA</name>
<dbReference type="EMBL" id="CAXLJM020000119">
    <property type="protein sequence ID" value="CAL8137781.1"/>
    <property type="molecule type" value="Genomic_DNA"/>
</dbReference>
<comment type="caution">
    <text evidence="1">The sequence shown here is derived from an EMBL/GenBank/DDBJ whole genome shotgun (WGS) entry which is preliminary data.</text>
</comment>
<reference evidence="1 2" key="1">
    <citation type="submission" date="2024-08" db="EMBL/GenBank/DDBJ databases">
        <authorList>
            <person name="Cucini C."/>
            <person name="Frati F."/>
        </authorList>
    </citation>
    <scope>NUCLEOTIDE SEQUENCE [LARGE SCALE GENOMIC DNA]</scope>
</reference>